<dbReference type="InterPro" id="IPR013527">
    <property type="entry name" value="YicC-like_N"/>
</dbReference>
<keyword evidence="3" id="KW-0255">Endonuclease</keyword>
<dbReference type="Pfam" id="PF03755">
    <property type="entry name" value="YicC-like_N"/>
    <property type="match status" value="1"/>
</dbReference>
<dbReference type="PANTHER" id="PTHR30636:SF3">
    <property type="entry name" value="UPF0701 PROTEIN YICC"/>
    <property type="match status" value="1"/>
</dbReference>
<evidence type="ECO:0000256" key="3">
    <source>
        <dbReference type="ARBA" id="ARBA00022759"/>
    </source>
</evidence>
<dbReference type="AlphaFoldDB" id="A0A9D8KAN1"/>
<name>A0A9D8KAN1_9DELT</name>
<dbReference type="NCBIfam" id="TIGR00255">
    <property type="entry name" value="YicC/YloC family endoribonuclease"/>
    <property type="match status" value="1"/>
</dbReference>
<comment type="cofactor">
    <cofactor evidence="1">
        <name>a divalent metal cation</name>
        <dbReference type="ChEBI" id="CHEBI:60240"/>
    </cofactor>
</comment>
<evidence type="ECO:0000256" key="5">
    <source>
        <dbReference type="ARBA" id="ARBA00035648"/>
    </source>
</evidence>
<dbReference type="EMBL" id="JAFGIX010000003">
    <property type="protein sequence ID" value="MBN1571749.1"/>
    <property type="molecule type" value="Genomic_DNA"/>
</dbReference>
<evidence type="ECO:0000313" key="9">
    <source>
        <dbReference type="Proteomes" id="UP000809273"/>
    </source>
</evidence>
<feature type="domain" description="Endoribonuclease YicC-like N-terminal" evidence="6">
    <location>
        <begin position="4"/>
        <end position="158"/>
    </location>
</feature>
<dbReference type="InterPro" id="IPR005229">
    <property type="entry name" value="YicC/YloC-like"/>
</dbReference>
<dbReference type="InterPro" id="IPR013551">
    <property type="entry name" value="YicC-like_C"/>
</dbReference>
<protein>
    <submittedName>
        <fullName evidence="8">YicC family protein</fullName>
    </submittedName>
</protein>
<accession>A0A9D8KAN1</accession>
<comment type="similarity">
    <text evidence="5">Belongs to the YicC/YloC family.</text>
</comment>
<dbReference type="PANTHER" id="PTHR30636">
    <property type="entry name" value="UPF0701 PROTEIN YICC"/>
    <property type="match status" value="1"/>
</dbReference>
<evidence type="ECO:0000259" key="6">
    <source>
        <dbReference type="Pfam" id="PF03755"/>
    </source>
</evidence>
<dbReference type="Pfam" id="PF08340">
    <property type="entry name" value="YicC-like_C"/>
    <property type="match status" value="1"/>
</dbReference>
<comment type="caution">
    <text evidence="8">The sequence shown here is derived from an EMBL/GenBank/DDBJ whole genome shotgun (WGS) entry which is preliminary data.</text>
</comment>
<dbReference type="GO" id="GO:0016787">
    <property type="term" value="F:hydrolase activity"/>
    <property type="evidence" value="ECO:0007669"/>
    <property type="project" value="UniProtKB-KW"/>
</dbReference>
<sequence length="293" mass="33175">MSEICSMTGYGEGSWDCEGGKYHISVKSFNHRYLDVRVKLPNKFDPWEFEIVNRIKERFERGRIELYVGEVPGEVRAGRPCVDIDLAGEYVGILGALRDNLDIKGEISLDTLVRMKGVVNLADDPGDMERLWGEFESALNGVLDGLAGEREREGRRLREDLDNRLANIGEITAEIEKAAPGMVGGYRERLNRRINELLEIKVDPERIEQEVVIYSDRSDITEELVRLKSHMEGFKEALNDGSPAGKKLDFFLQEMSREINTIGSKATVESISGLVVRAKVEIEKMRQQAQNIE</sequence>
<reference evidence="8" key="2">
    <citation type="submission" date="2021-01" db="EMBL/GenBank/DDBJ databases">
        <authorList>
            <person name="Hahn C.R."/>
            <person name="Youssef N.H."/>
            <person name="Elshahed M."/>
        </authorList>
    </citation>
    <scope>NUCLEOTIDE SEQUENCE</scope>
    <source>
        <strain evidence="8">Zod_Metabat.24</strain>
    </source>
</reference>
<dbReference type="Proteomes" id="UP000809273">
    <property type="component" value="Unassembled WGS sequence"/>
</dbReference>
<keyword evidence="4" id="KW-0378">Hydrolase</keyword>
<reference evidence="8" key="1">
    <citation type="journal article" date="2021" name="Environ. Microbiol.">
        <title>Genomic characterization of three novel Desulfobacterota classes expand the metabolic and phylogenetic diversity of the phylum.</title>
        <authorList>
            <person name="Murphy C.L."/>
            <person name="Biggerstaff J."/>
            <person name="Eichhorn A."/>
            <person name="Ewing E."/>
            <person name="Shahan R."/>
            <person name="Soriano D."/>
            <person name="Stewart S."/>
            <person name="VanMol K."/>
            <person name="Walker R."/>
            <person name="Walters P."/>
            <person name="Elshahed M.S."/>
            <person name="Youssef N.H."/>
        </authorList>
    </citation>
    <scope>NUCLEOTIDE SEQUENCE</scope>
    <source>
        <strain evidence="8">Zod_Metabat.24</strain>
    </source>
</reference>
<evidence type="ECO:0000256" key="1">
    <source>
        <dbReference type="ARBA" id="ARBA00001968"/>
    </source>
</evidence>
<evidence type="ECO:0000313" key="8">
    <source>
        <dbReference type="EMBL" id="MBN1571749.1"/>
    </source>
</evidence>
<evidence type="ECO:0000259" key="7">
    <source>
        <dbReference type="Pfam" id="PF08340"/>
    </source>
</evidence>
<gene>
    <name evidence="8" type="ORF">JW984_00960</name>
</gene>
<feature type="domain" description="Endoribonuclease YicC-like C-terminal" evidence="7">
    <location>
        <begin position="175"/>
        <end position="293"/>
    </location>
</feature>
<proteinExistence type="inferred from homology"/>
<dbReference type="GO" id="GO:0004521">
    <property type="term" value="F:RNA endonuclease activity"/>
    <property type="evidence" value="ECO:0007669"/>
    <property type="project" value="InterPro"/>
</dbReference>
<evidence type="ECO:0000256" key="2">
    <source>
        <dbReference type="ARBA" id="ARBA00022722"/>
    </source>
</evidence>
<organism evidence="8 9">
    <name type="scientific">Candidatus Zymogenus saltonus</name>
    <dbReference type="NCBI Taxonomy" id="2844893"/>
    <lineage>
        <taxon>Bacteria</taxon>
        <taxon>Deltaproteobacteria</taxon>
        <taxon>Candidatus Zymogenia</taxon>
        <taxon>Candidatus Zymogeniales</taxon>
        <taxon>Candidatus Zymogenaceae</taxon>
        <taxon>Candidatus Zymogenus</taxon>
    </lineage>
</organism>
<evidence type="ECO:0000256" key="4">
    <source>
        <dbReference type="ARBA" id="ARBA00022801"/>
    </source>
</evidence>
<keyword evidence="2" id="KW-0540">Nuclease</keyword>